<dbReference type="Pfam" id="PF00150">
    <property type="entry name" value="Cellulase"/>
    <property type="match status" value="1"/>
</dbReference>
<protein>
    <recommendedName>
        <fullName evidence="3">cellulase</fullName>
        <ecNumber evidence="3">3.2.1.4</ecNumber>
    </recommendedName>
</protein>
<dbReference type="EC" id="3.2.1.4" evidence="3"/>
<feature type="signal peptide" evidence="8">
    <location>
        <begin position="1"/>
        <end position="25"/>
    </location>
</feature>
<feature type="domain" description="SLH" evidence="9">
    <location>
        <begin position="1026"/>
        <end position="1088"/>
    </location>
</feature>
<gene>
    <name evidence="10" type="ORF">ACFPQ4_07085</name>
</gene>
<evidence type="ECO:0000256" key="5">
    <source>
        <dbReference type="ARBA" id="ARBA00023001"/>
    </source>
</evidence>
<dbReference type="Gene3D" id="3.20.20.80">
    <property type="entry name" value="Glycosidases"/>
    <property type="match status" value="1"/>
</dbReference>
<name>A0ABW0QW58_9BACL</name>
<keyword evidence="6" id="KW-0326">Glycosidase</keyword>
<keyword evidence="7" id="KW-0119">Carbohydrate metabolism</keyword>
<evidence type="ECO:0000256" key="1">
    <source>
        <dbReference type="ARBA" id="ARBA00000966"/>
    </source>
</evidence>
<reference evidence="11" key="1">
    <citation type="journal article" date="2019" name="Int. J. Syst. Evol. Microbiol.">
        <title>The Global Catalogue of Microorganisms (GCM) 10K type strain sequencing project: providing services to taxonomists for standard genome sequencing and annotation.</title>
        <authorList>
            <consortium name="The Broad Institute Genomics Platform"/>
            <consortium name="The Broad Institute Genome Sequencing Center for Infectious Disease"/>
            <person name="Wu L."/>
            <person name="Ma J."/>
        </authorList>
    </citation>
    <scope>NUCLEOTIDE SEQUENCE [LARGE SCALE GENOMIC DNA]</scope>
    <source>
        <strain evidence="11">CGMCC 1.18578</strain>
    </source>
</reference>
<evidence type="ECO:0000256" key="4">
    <source>
        <dbReference type="ARBA" id="ARBA00022801"/>
    </source>
</evidence>
<proteinExistence type="inferred from homology"/>
<dbReference type="InterPro" id="IPR008979">
    <property type="entry name" value="Galactose-bd-like_sf"/>
</dbReference>
<comment type="catalytic activity">
    <reaction evidence="1">
        <text>Endohydrolysis of (1-&gt;4)-beta-D-glucosidic linkages in cellulose, lichenin and cereal beta-D-glucans.</text>
        <dbReference type="EC" id="3.2.1.4"/>
    </reaction>
</comment>
<dbReference type="RefSeq" id="WP_378111079.1">
    <property type="nucleotide sequence ID" value="NZ_JBHSNC010000021.1"/>
</dbReference>
<keyword evidence="5" id="KW-0136">Cellulose degradation</keyword>
<keyword evidence="11" id="KW-1185">Reference proteome</keyword>
<feature type="domain" description="SLH" evidence="9">
    <location>
        <begin position="965"/>
        <end position="1025"/>
    </location>
</feature>
<keyword evidence="8" id="KW-0732">Signal</keyword>
<evidence type="ECO:0000256" key="2">
    <source>
        <dbReference type="ARBA" id="ARBA00005641"/>
    </source>
</evidence>
<dbReference type="Pfam" id="PF00395">
    <property type="entry name" value="SLH"/>
    <property type="match status" value="3"/>
</dbReference>
<evidence type="ECO:0000259" key="9">
    <source>
        <dbReference type="PROSITE" id="PS51272"/>
    </source>
</evidence>
<accession>A0ABW0QW58</accession>
<dbReference type="PANTHER" id="PTHR34142">
    <property type="entry name" value="ENDO-BETA-1,4-GLUCANASE A"/>
    <property type="match status" value="1"/>
</dbReference>
<sequence length="1149" mass="122304">MKKRIVAIVLLLGMIASYLALTVNAADEPLSPPTHLVGTTDAVKKPSVGGALQLLMKNGVMTLCDQNGEPIQLRGMSTHGLQWFPGIVNDNAFAALSGDWGANVIRLAMYVGETGYATNPALKDKVIEGINYAIANDMYVIVDWHVHAPGDPNDATYSGAQAFFQDISTRYPNDPHILYELANEPNSNAPGVTNDAAGWLKVKNYAEPIIKMLRDGGNDNIVIVGSPNWSQRADLAADNPVVDSKGNTMYTVHFYTGTHRPAPDSTDRENVMSNARYALEHGVAVFATEWGTSEASGNNGPFLEEADQWLEFLNSNNISWANWSLTNKNETSAAFTPFELGKSDATNLDPGSDQTWSIPELSVSGEYVRARIKGIAYEPIDRTPREDFSTTVWNFDDGTTQGFGVNGDSPVKEGIALTNENNELQISGLSHSTDISAGNYWANVRLSADGTSAHPDILGANALTMDVISETPTTVSIAAIPQNGAYSWTNPTRAIQVVLDAADLHDGKYTETLTISKADAPNLKSIAEDPDHSVLSNIILFVGSSASDVVSLDNITFSGTREVVEQPIVHAPIGTPTLPSDFEDDTRQGWSWDGGSGVKNAITIEEANSSKAVSWEVAYPDVKPSDGWASAPRIVLGGINATRGEHDYLLFDLYLDPVRATQGALSINLALAPPSLGYWAQATNNFDIPLATLASKSKTMDGLYHYEVGFDLTKINDNKVIDADTVLRDITVVVADVKSDFAGRMYMDNVRFGDAPPVVPPSGPSGSTYVPPVVQDNASSTTNATVDANGKAKASVSTEQIIRSIDKAAAVPGTAVGIAVEAPKESHSVELSLSDTAIDAIAKSNVEALTISSPIATLTFDQHAIASIASGSGDVQVTVAKADPLNGRPVYEFSVTSGGTAIASFGGQVTVAIPYAPAANEDPNAIIVYYVKADGTFQVITNGIYQPATGTVTFTTTHFSRYSIGYNKIAFADVTDWSTDFVQFLAARNLVHGIGDRLFAPNNPITRAEFVQLLANLSGADLGASQGSAFKDVAATAWYGDSVQWAYENGIAQGDNGMFNPSANITRQDLAVMLVRFADKFASGALSRAASAAPFADESDIAAYAQAAVTALHHAGIVTGKHGNRFDSTAFTTRGEAAKMLAQWLQANK</sequence>
<evidence type="ECO:0000256" key="7">
    <source>
        <dbReference type="ARBA" id="ARBA00023326"/>
    </source>
</evidence>
<dbReference type="EMBL" id="JBHSNC010000021">
    <property type="protein sequence ID" value="MFC5529214.1"/>
    <property type="molecule type" value="Genomic_DNA"/>
</dbReference>
<dbReference type="PROSITE" id="PS51272">
    <property type="entry name" value="SLH"/>
    <property type="match status" value="3"/>
</dbReference>
<keyword evidence="4" id="KW-0378">Hydrolase</keyword>
<evidence type="ECO:0000313" key="11">
    <source>
        <dbReference type="Proteomes" id="UP001596108"/>
    </source>
</evidence>
<comment type="similarity">
    <text evidence="2">Belongs to the glycosyl hydrolase 5 (cellulase A) family.</text>
</comment>
<comment type="caution">
    <text evidence="10">The sequence shown here is derived from an EMBL/GenBank/DDBJ whole genome shotgun (WGS) entry which is preliminary data.</text>
</comment>
<evidence type="ECO:0000313" key="10">
    <source>
        <dbReference type="EMBL" id="MFC5529214.1"/>
    </source>
</evidence>
<keyword evidence="7" id="KW-0624">Polysaccharide degradation</keyword>
<evidence type="ECO:0000256" key="6">
    <source>
        <dbReference type="ARBA" id="ARBA00023295"/>
    </source>
</evidence>
<dbReference type="InterPro" id="IPR017853">
    <property type="entry name" value="GH"/>
</dbReference>
<organism evidence="10 11">
    <name type="scientific">Cohnella yongneupensis</name>
    <dbReference type="NCBI Taxonomy" id="425006"/>
    <lineage>
        <taxon>Bacteria</taxon>
        <taxon>Bacillati</taxon>
        <taxon>Bacillota</taxon>
        <taxon>Bacilli</taxon>
        <taxon>Bacillales</taxon>
        <taxon>Paenibacillaceae</taxon>
        <taxon>Cohnella</taxon>
    </lineage>
</organism>
<dbReference type="Gene3D" id="2.60.120.260">
    <property type="entry name" value="Galactose-binding domain-like"/>
    <property type="match status" value="2"/>
</dbReference>
<dbReference type="InterPro" id="IPR001119">
    <property type="entry name" value="SLH_dom"/>
</dbReference>
<feature type="domain" description="SLH" evidence="9">
    <location>
        <begin position="1092"/>
        <end position="1149"/>
    </location>
</feature>
<dbReference type="Pfam" id="PF03424">
    <property type="entry name" value="CBM_17_28"/>
    <property type="match status" value="2"/>
</dbReference>
<evidence type="ECO:0000256" key="8">
    <source>
        <dbReference type="SAM" id="SignalP"/>
    </source>
</evidence>
<evidence type="ECO:0000256" key="3">
    <source>
        <dbReference type="ARBA" id="ARBA00012601"/>
    </source>
</evidence>
<dbReference type="InterPro" id="IPR001547">
    <property type="entry name" value="Glyco_hydro_5"/>
</dbReference>
<feature type="chain" id="PRO_5045063224" description="cellulase" evidence="8">
    <location>
        <begin position="26"/>
        <end position="1149"/>
    </location>
</feature>
<dbReference type="PANTHER" id="PTHR34142:SF1">
    <property type="entry name" value="GLYCOSIDE HYDROLASE FAMILY 5 DOMAIN-CONTAINING PROTEIN"/>
    <property type="match status" value="1"/>
</dbReference>
<dbReference type="PROSITE" id="PS00659">
    <property type="entry name" value="GLYCOSYL_HYDROL_F5"/>
    <property type="match status" value="1"/>
</dbReference>
<dbReference type="InterPro" id="IPR018087">
    <property type="entry name" value="Glyco_hydro_5_CS"/>
</dbReference>
<dbReference type="InterPro" id="IPR005086">
    <property type="entry name" value="CBM17/28"/>
</dbReference>
<dbReference type="SUPFAM" id="SSF49785">
    <property type="entry name" value="Galactose-binding domain-like"/>
    <property type="match status" value="2"/>
</dbReference>
<dbReference type="SUPFAM" id="SSF51445">
    <property type="entry name" value="(Trans)glycosidases"/>
    <property type="match status" value="1"/>
</dbReference>
<dbReference type="Proteomes" id="UP001596108">
    <property type="component" value="Unassembled WGS sequence"/>
</dbReference>